<keyword evidence="10" id="KW-0862">Zinc</keyword>
<comment type="catalytic activity">
    <reaction evidence="1">
        <text>Release of an N-terminal amino acid, Xaa-|-Yaa- from a peptide, amide or arylamide. Xaa is preferably Ala, but may be most amino acids including Pro (slow action). When a terminal hydrophobic residue is followed by a prolyl residue, the two may be released as an intact Xaa-Pro dipeptide.</text>
        <dbReference type="EC" id="3.4.11.2"/>
    </reaction>
</comment>
<protein>
    <recommendedName>
        <fullName evidence="5 12">Aminopeptidase N</fullName>
        <ecNumber evidence="4 12">3.4.11.2</ecNumber>
    </recommendedName>
</protein>
<dbReference type="InterPro" id="IPR027268">
    <property type="entry name" value="Peptidase_M4/M1_CTD_sf"/>
</dbReference>
<dbReference type="Pfam" id="PF01433">
    <property type="entry name" value="Peptidase_M1"/>
    <property type="match status" value="1"/>
</dbReference>
<dbReference type="InterPro" id="IPR038438">
    <property type="entry name" value="PepN_Ig-like_sf"/>
</dbReference>
<reference evidence="18" key="1">
    <citation type="submission" date="2018-03" db="EMBL/GenBank/DDBJ databases">
        <authorList>
            <person name="Sun L."/>
            <person name="Liu H."/>
            <person name="Chen W."/>
            <person name="Huang K."/>
            <person name="Liu W."/>
            <person name="Gao X."/>
        </authorList>
    </citation>
    <scope>NUCLEOTIDE SEQUENCE [LARGE SCALE GENOMIC DNA]</scope>
    <source>
        <strain evidence="18">SH9</strain>
    </source>
</reference>
<evidence type="ECO:0000256" key="7">
    <source>
        <dbReference type="ARBA" id="ARBA00022670"/>
    </source>
</evidence>
<evidence type="ECO:0000256" key="11">
    <source>
        <dbReference type="ARBA" id="ARBA00023049"/>
    </source>
</evidence>
<dbReference type="Gene3D" id="3.30.2010.30">
    <property type="match status" value="1"/>
</dbReference>
<dbReference type="OrthoDB" id="100605at2"/>
<dbReference type="InterPro" id="IPR045357">
    <property type="entry name" value="Aminopeptidase_N-like_N"/>
</dbReference>
<dbReference type="InterPro" id="IPR001930">
    <property type="entry name" value="Peptidase_M1"/>
</dbReference>
<dbReference type="InterPro" id="IPR014782">
    <property type="entry name" value="Peptidase_M1_dom"/>
</dbReference>
<dbReference type="AlphaFoldDB" id="A0A2T1HS87"/>
<organism evidence="17 18">
    <name type="scientific">Alsobacter soli</name>
    <dbReference type="NCBI Taxonomy" id="2109933"/>
    <lineage>
        <taxon>Bacteria</taxon>
        <taxon>Pseudomonadati</taxon>
        <taxon>Pseudomonadota</taxon>
        <taxon>Alphaproteobacteria</taxon>
        <taxon>Hyphomicrobiales</taxon>
        <taxon>Alsobacteraceae</taxon>
        <taxon>Alsobacter</taxon>
    </lineage>
</organism>
<dbReference type="GO" id="GO:0008270">
    <property type="term" value="F:zinc ion binding"/>
    <property type="evidence" value="ECO:0007669"/>
    <property type="project" value="InterPro"/>
</dbReference>
<feature type="domain" description="Peptidase M1 alanyl aminopeptidase Ig-like fold" evidence="14">
    <location>
        <begin position="450"/>
        <end position="552"/>
    </location>
</feature>
<keyword evidence="18" id="KW-1185">Reference proteome</keyword>
<dbReference type="InterPro" id="IPR037144">
    <property type="entry name" value="Peptidase_M1_pepN_C_sf"/>
</dbReference>
<dbReference type="InterPro" id="IPR035414">
    <property type="entry name" value="Peptidase_M1_pepN_Ig-like"/>
</dbReference>
<evidence type="ECO:0000256" key="9">
    <source>
        <dbReference type="ARBA" id="ARBA00022801"/>
    </source>
</evidence>
<dbReference type="CDD" id="cd09600">
    <property type="entry name" value="M1_APN"/>
    <property type="match status" value="1"/>
</dbReference>
<feature type="domain" description="Aminopeptidase N-like N-terminal" evidence="16">
    <location>
        <begin position="94"/>
        <end position="192"/>
    </location>
</feature>
<dbReference type="InterPro" id="IPR012779">
    <property type="entry name" value="Peptidase_M1_pepN"/>
</dbReference>
<comment type="caution">
    <text evidence="17">The sequence shown here is derived from an EMBL/GenBank/DDBJ whole genome shotgun (WGS) entry which is preliminary data.</text>
</comment>
<evidence type="ECO:0000256" key="1">
    <source>
        <dbReference type="ARBA" id="ARBA00000098"/>
    </source>
</evidence>
<dbReference type="Pfam" id="PF17432">
    <property type="entry name" value="DUF3458_C"/>
    <property type="match status" value="1"/>
</dbReference>
<evidence type="ECO:0000313" key="18">
    <source>
        <dbReference type="Proteomes" id="UP000239772"/>
    </source>
</evidence>
<dbReference type="Gene3D" id="2.60.40.1730">
    <property type="entry name" value="tricorn interacting facor f3 domain"/>
    <property type="match status" value="1"/>
</dbReference>
<accession>A0A2T1HS87</accession>
<proteinExistence type="inferred from homology"/>
<keyword evidence="9" id="KW-0378">Hydrolase</keyword>
<dbReference type="NCBIfam" id="TIGR02414">
    <property type="entry name" value="pepN_proteo"/>
    <property type="match status" value="1"/>
</dbReference>
<feature type="domain" description="Peptidase M1 membrane alanine aminopeptidase" evidence="13">
    <location>
        <begin position="231"/>
        <end position="442"/>
    </location>
</feature>
<dbReference type="Pfam" id="PF17900">
    <property type="entry name" value="Peptidase_M1_N"/>
    <property type="match status" value="1"/>
</dbReference>
<evidence type="ECO:0000256" key="10">
    <source>
        <dbReference type="ARBA" id="ARBA00022833"/>
    </source>
</evidence>
<evidence type="ECO:0000256" key="4">
    <source>
        <dbReference type="ARBA" id="ARBA00012564"/>
    </source>
</evidence>
<dbReference type="GO" id="GO:0006508">
    <property type="term" value="P:proteolysis"/>
    <property type="evidence" value="ECO:0007669"/>
    <property type="project" value="UniProtKB-UniRule"/>
</dbReference>
<keyword evidence="11" id="KW-0482">Metalloprotease</keyword>
<comment type="cofactor">
    <cofactor evidence="2">
        <name>Zn(2+)</name>
        <dbReference type="ChEBI" id="CHEBI:29105"/>
    </cofactor>
</comment>
<dbReference type="SUPFAM" id="SSF63737">
    <property type="entry name" value="Leukotriene A4 hydrolase N-terminal domain"/>
    <property type="match status" value="1"/>
</dbReference>
<evidence type="ECO:0000256" key="2">
    <source>
        <dbReference type="ARBA" id="ARBA00001947"/>
    </source>
</evidence>
<dbReference type="Proteomes" id="UP000239772">
    <property type="component" value="Unassembled WGS sequence"/>
</dbReference>
<keyword evidence="8" id="KW-0479">Metal-binding</keyword>
<keyword evidence="7" id="KW-0645">Protease</keyword>
<dbReference type="InterPro" id="IPR042097">
    <property type="entry name" value="Aminopeptidase_N-like_N_sf"/>
</dbReference>
<dbReference type="EC" id="3.4.11.2" evidence="4 12"/>
<evidence type="ECO:0000256" key="5">
    <source>
        <dbReference type="ARBA" id="ARBA00015611"/>
    </source>
</evidence>
<dbReference type="Pfam" id="PF11940">
    <property type="entry name" value="DUF3458"/>
    <property type="match status" value="1"/>
</dbReference>
<dbReference type="Gene3D" id="1.25.50.10">
    <property type="entry name" value="Peptidase M1, alanyl aminopeptidase, C-terminal domain"/>
    <property type="match status" value="1"/>
</dbReference>
<dbReference type="EMBL" id="PVZS01000013">
    <property type="protein sequence ID" value="PSC04502.1"/>
    <property type="molecule type" value="Genomic_DNA"/>
</dbReference>
<keyword evidence="6 17" id="KW-0031">Aminopeptidase</keyword>
<comment type="similarity">
    <text evidence="3">Belongs to the peptidase M1 family.</text>
</comment>
<dbReference type="RefSeq" id="WP_106337526.1">
    <property type="nucleotide sequence ID" value="NZ_PVZS01000013.1"/>
</dbReference>
<evidence type="ECO:0000259" key="14">
    <source>
        <dbReference type="Pfam" id="PF11940"/>
    </source>
</evidence>
<dbReference type="Gene3D" id="1.10.390.10">
    <property type="entry name" value="Neutral Protease Domain 2"/>
    <property type="match status" value="1"/>
</dbReference>
<dbReference type="PANTHER" id="PTHR46322:SF1">
    <property type="entry name" value="PUROMYCIN-SENSITIVE AMINOPEPTIDASE"/>
    <property type="match status" value="1"/>
</dbReference>
<dbReference type="SUPFAM" id="SSF55486">
    <property type="entry name" value="Metalloproteases ('zincins'), catalytic domain"/>
    <property type="match status" value="1"/>
</dbReference>
<dbReference type="GO" id="GO:0016285">
    <property type="term" value="F:alanyl aminopeptidase activity"/>
    <property type="evidence" value="ECO:0007669"/>
    <property type="project" value="UniProtKB-EC"/>
</dbReference>
<evidence type="ECO:0000259" key="16">
    <source>
        <dbReference type="Pfam" id="PF17900"/>
    </source>
</evidence>
<evidence type="ECO:0000259" key="15">
    <source>
        <dbReference type="Pfam" id="PF17432"/>
    </source>
</evidence>
<evidence type="ECO:0000256" key="6">
    <source>
        <dbReference type="ARBA" id="ARBA00022438"/>
    </source>
</evidence>
<dbReference type="FunFam" id="3.30.2010.30:FF:000002">
    <property type="entry name" value="Putative aminopeptidase N"/>
    <property type="match status" value="1"/>
</dbReference>
<dbReference type="FunFam" id="2.60.40.1840:FF:000001">
    <property type="entry name" value="Aminopeptidase N"/>
    <property type="match status" value="1"/>
</dbReference>
<evidence type="ECO:0000256" key="12">
    <source>
        <dbReference type="NCBIfam" id="TIGR02414"/>
    </source>
</evidence>
<dbReference type="InterPro" id="IPR024601">
    <property type="entry name" value="Peptidase_M1_pepN_C"/>
</dbReference>
<dbReference type="Gene3D" id="2.60.40.1840">
    <property type="match status" value="1"/>
</dbReference>
<evidence type="ECO:0000256" key="3">
    <source>
        <dbReference type="ARBA" id="ARBA00010136"/>
    </source>
</evidence>
<evidence type="ECO:0000313" key="17">
    <source>
        <dbReference type="EMBL" id="PSC04502.1"/>
    </source>
</evidence>
<name>A0A2T1HS87_9HYPH</name>
<evidence type="ECO:0000256" key="8">
    <source>
        <dbReference type="ARBA" id="ARBA00022723"/>
    </source>
</evidence>
<sequence length="879" mass="96062">MRTDTAAPVRLEDYRPTDYLIDTVSLDVRLHPTATRILAELAIRPNPAGRAGAALELDGDELELVSVALDGGALAPGAYEASPSGLTLHAPPERAFRLSIETRVNPTANTKLMGLYRSSGVYCTQCEAEGFRRITYFLDRPDVMAVYTTRIEAEEAEAPVLLGNGDPVERGALPNGRHYAVWRDPHPKPCYLFALVGGKLGRVGGEIVTRSGRKVELGVYVEPGKESRAGYALDALVRSMRWDEQAFGCEYDLSVFNIVAVSDFNMGAMENKGLNIFNDKYVLASPETATDADYAAIEAIIAHEYFHNWTGNRITCRDWFQLCLKEGLTVFRDQEFSSDERSRPVKRIADVRALRAQQFAEDSGPLAHPVRPSVYREINNFYTATVYEKGAEVIRMLKTLIGPEAFKAGMDLYFHRCDGTAATIEDFLACFAEASGRDLSHFSLWYRQAGTPSVAVRTAYDAEDRTLRLDFAQSTPPTPGQTEKEPVVIPIRLGLVSAQGRGAPLKTADGRTLEDGLFVLDKTADSLTLIEVPADPVPSLLRGFSAPVRLEQELGPAELLTLFRRDEDPFNRWQAAQTYAMRLMVRAVEALRAQQPPEFDQGFAVALGELLAATDDHAFAAQVMALPSEADVARELGREIDPDAVLHARKALRSFVGQTAGDRLAQTYSRLETTGPYSPDAASAGRRSLRNAALDLLTAGDPGRGIPLAQAQFASADNMTDQIGALAILAQHPGPAREEALAAFGEHFAADPLVLDKWFGLQAAIPEAATLDRVRGLMRHPAFSLSNPNRTRALVGTFAMANLSQFHRADGAGYAFLADMVLQLDGSNPQLAARLLGAFRTWRSLEQGRRAQAETQLRRVAAKEGLSPDVSDIVTRSLA</sequence>
<dbReference type="PANTHER" id="PTHR46322">
    <property type="entry name" value="PUROMYCIN-SENSITIVE AMINOPEPTIDASE"/>
    <property type="match status" value="1"/>
</dbReference>
<gene>
    <name evidence="17" type="ORF">SLNSH_13475</name>
</gene>
<evidence type="ECO:0000259" key="13">
    <source>
        <dbReference type="Pfam" id="PF01433"/>
    </source>
</evidence>
<feature type="domain" description="Peptidase M1 alanyl aminopeptidase C-terminal" evidence="15">
    <location>
        <begin position="557"/>
        <end position="879"/>
    </location>
</feature>
<dbReference type="PRINTS" id="PR00756">
    <property type="entry name" value="ALADIPTASE"/>
</dbReference>
<dbReference type="GO" id="GO:0008237">
    <property type="term" value="F:metallopeptidase activity"/>
    <property type="evidence" value="ECO:0007669"/>
    <property type="project" value="UniProtKB-UniRule"/>
</dbReference>